<feature type="domain" description="Response regulatory" evidence="8">
    <location>
        <begin position="489"/>
        <end position="601"/>
    </location>
</feature>
<evidence type="ECO:0000259" key="7">
    <source>
        <dbReference type="PROSITE" id="PS50109"/>
    </source>
</evidence>
<dbReference type="Proteomes" id="UP001337305">
    <property type="component" value="Unassembled WGS sequence"/>
</dbReference>
<name>A0ABU7XVV5_9FLAO</name>
<feature type="transmembrane region" description="Helical" evidence="5">
    <location>
        <begin position="178"/>
        <end position="197"/>
    </location>
</feature>
<dbReference type="SMART" id="SM00342">
    <property type="entry name" value="HTH_ARAC"/>
    <property type="match status" value="1"/>
</dbReference>
<dbReference type="InterPro" id="IPR003594">
    <property type="entry name" value="HATPase_dom"/>
</dbReference>
<gene>
    <name evidence="9" type="ORF">N1F79_17055</name>
</gene>
<dbReference type="Gene3D" id="3.40.50.2300">
    <property type="match status" value="1"/>
</dbReference>
<dbReference type="InterPro" id="IPR004358">
    <property type="entry name" value="Sig_transdc_His_kin-like_C"/>
</dbReference>
<dbReference type="SMART" id="SM00448">
    <property type="entry name" value="REC"/>
    <property type="match status" value="1"/>
</dbReference>
<keyword evidence="5" id="KW-0812">Transmembrane</keyword>
<dbReference type="SMART" id="SM00387">
    <property type="entry name" value="HATPase_c"/>
    <property type="match status" value="1"/>
</dbReference>
<keyword evidence="5" id="KW-1133">Transmembrane helix</keyword>
<protein>
    <recommendedName>
        <fullName evidence="2">histidine kinase</fullName>
        <ecNumber evidence="2">2.7.13.3</ecNumber>
    </recommendedName>
</protein>
<dbReference type="InterPro" id="IPR036890">
    <property type="entry name" value="HATPase_C_sf"/>
</dbReference>
<dbReference type="SUPFAM" id="SSF47384">
    <property type="entry name" value="Homodimeric domain of signal transducing histidine kinase"/>
    <property type="match status" value="1"/>
</dbReference>
<feature type="transmembrane region" description="Helical" evidence="5">
    <location>
        <begin position="106"/>
        <end position="127"/>
    </location>
</feature>
<evidence type="ECO:0000256" key="4">
    <source>
        <dbReference type="PROSITE-ProRule" id="PRU00169"/>
    </source>
</evidence>
<keyword evidence="3 4" id="KW-0597">Phosphoprotein</keyword>
<dbReference type="SUPFAM" id="SSF55874">
    <property type="entry name" value="ATPase domain of HSP90 chaperone/DNA topoisomerase II/histidine kinase"/>
    <property type="match status" value="1"/>
</dbReference>
<dbReference type="CDD" id="cd00156">
    <property type="entry name" value="REC"/>
    <property type="match status" value="1"/>
</dbReference>
<evidence type="ECO:0000256" key="3">
    <source>
        <dbReference type="ARBA" id="ARBA00022553"/>
    </source>
</evidence>
<reference evidence="9 10" key="1">
    <citation type="submission" date="2022-09" db="EMBL/GenBank/DDBJ databases">
        <title>Genome sequencing of Flavivirga sp. MEBiC05379.</title>
        <authorList>
            <person name="Oh H.-M."/>
            <person name="Kwon K.K."/>
            <person name="Park M.J."/>
            <person name="Yang S.-H."/>
        </authorList>
    </citation>
    <scope>NUCLEOTIDE SEQUENCE [LARGE SCALE GENOMIC DNA]</scope>
    <source>
        <strain evidence="9 10">MEBiC05379</strain>
    </source>
</reference>
<proteinExistence type="predicted"/>
<evidence type="ECO:0000256" key="5">
    <source>
        <dbReference type="SAM" id="Phobius"/>
    </source>
</evidence>
<dbReference type="PROSITE" id="PS50109">
    <property type="entry name" value="HIS_KIN"/>
    <property type="match status" value="1"/>
</dbReference>
<dbReference type="Pfam" id="PF02518">
    <property type="entry name" value="HATPase_c"/>
    <property type="match status" value="1"/>
</dbReference>
<dbReference type="RefSeq" id="WP_303307154.1">
    <property type="nucleotide sequence ID" value="NZ_JAODOP010000004.1"/>
</dbReference>
<evidence type="ECO:0000256" key="1">
    <source>
        <dbReference type="ARBA" id="ARBA00000085"/>
    </source>
</evidence>
<dbReference type="Pfam" id="PF12833">
    <property type="entry name" value="HTH_18"/>
    <property type="match status" value="1"/>
</dbReference>
<keyword evidence="5" id="KW-0472">Membrane</keyword>
<dbReference type="PANTHER" id="PTHR43547">
    <property type="entry name" value="TWO-COMPONENT HISTIDINE KINASE"/>
    <property type="match status" value="1"/>
</dbReference>
<dbReference type="InterPro" id="IPR018060">
    <property type="entry name" value="HTH_AraC"/>
</dbReference>
<comment type="caution">
    <text evidence="9">The sequence shown here is derived from an EMBL/GenBank/DDBJ whole genome shotgun (WGS) entry which is preliminary data.</text>
</comment>
<dbReference type="InterPro" id="IPR001789">
    <property type="entry name" value="Sig_transdc_resp-reg_receiver"/>
</dbReference>
<dbReference type="EMBL" id="JAODOP010000004">
    <property type="protein sequence ID" value="MEF3834845.1"/>
    <property type="molecule type" value="Genomic_DNA"/>
</dbReference>
<dbReference type="CDD" id="cd00075">
    <property type="entry name" value="HATPase"/>
    <property type="match status" value="1"/>
</dbReference>
<dbReference type="Pfam" id="PF00072">
    <property type="entry name" value="Response_reg"/>
    <property type="match status" value="1"/>
</dbReference>
<evidence type="ECO:0000313" key="10">
    <source>
        <dbReference type="Proteomes" id="UP001337305"/>
    </source>
</evidence>
<dbReference type="PRINTS" id="PR00344">
    <property type="entry name" value="BCTRLSENSOR"/>
</dbReference>
<accession>A0ABU7XVV5</accession>
<feature type="modified residue" description="4-aspartylphosphate" evidence="4">
    <location>
        <position position="536"/>
    </location>
</feature>
<dbReference type="Gene3D" id="1.10.10.60">
    <property type="entry name" value="Homeodomain-like"/>
    <property type="match status" value="1"/>
</dbReference>
<dbReference type="Gene3D" id="1.10.287.130">
    <property type="match status" value="1"/>
</dbReference>
<evidence type="ECO:0000313" key="9">
    <source>
        <dbReference type="EMBL" id="MEF3834845.1"/>
    </source>
</evidence>
<evidence type="ECO:0000259" key="6">
    <source>
        <dbReference type="PROSITE" id="PS01124"/>
    </source>
</evidence>
<dbReference type="Pfam" id="PF00512">
    <property type="entry name" value="HisKA"/>
    <property type="match status" value="1"/>
</dbReference>
<dbReference type="PROSITE" id="PS50110">
    <property type="entry name" value="RESPONSE_REGULATORY"/>
    <property type="match status" value="1"/>
</dbReference>
<feature type="transmembrane region" description="Helical" evidence="5">
    <location>
        <begin position="33"/>
        <end position="55"/>
    </location>
</feature>
<evidence type="ECO:0000259" key="8">
    <source>
        <dbReference type="PROSITE" id="PS50110"/>
    </source>
</evidence>
<organism evidence="9 10">
    <name type="scientific">Flavivirga spongiicola</name>
    <dbReference type="NCBI Taxonomy" id="421621"/>
    <lineage>
        <taxon>Bacteria</taxon>
        <taxon>Pseudomonadati</taxon>
        <taxon>Bacteroidota</taxon>
        <taxon>Flavobacteriia</taxon>
        <taxon>Flavobacteriales</taxon>
        <taxon>Flavobacteriaceae</taxon>
        <taxon>Flavivirga</taxon>
    </lineage>
</organism>
<feature type="domain" description="Histidine kinase" evidence="7">
    <location>
        <begin position="242"/>
        <end position="457"/>
    </location>
</feature>
<dbReference type="InterPro" id="IPR003661">
    <property type="entry name" value="HisK_dim/P_dom"/>
</dbReference>
<evidence type="ECO:0000256" key="2">
    <source>
        <dbReference type="ARBA" id="ARBA00012438"/>
    </source>
</evidence>
<comment type="catalytic activity">
    <reaction evidence="1">
        <text>ATP + protein L-histidine = ADP + protein N-phospho-L-histidine.</text>
        <dbReference type="EC" id="2.7.13.3"/>
    </reaction>
</comment>
<dbReference type="CDD" id="cd00082">
    <property type="entry name" value="HisKA"/>
    <property type="match status" value="1"/>
</dbReference>
<keyword evidence="10" id="KW-1185">Reference proteome</keyword>
<dbReference type="InterPro" id="IPR036097">
    <property type="entry name" value="HisK_dim/P_sf"/>
</dbReference>
<dbReference type="SUPFAM" id="SSF52172">
    <property type="entry name" value="CheY-like"/>
    <property type="match status" value="1"/>
</dbReference>
<dbReference type="InterPro" id="IPR005467">
    <property type="entry name" value="His_kinase_dom"/>
</dbReference>
<feature type="transmembrane region" description="Helical" evidence="5">
    <location>
        <begin position="75"/>
        <end position="94"/>
    </location>
</feature>
<dbReference type="PANTHER" id="PTHR43547:SF2">
    <property type="entry name" value="HYBRID SIGNAL TRANSDUCTION HISTIDINE KINASE C"/>
    <property type="match status" value="1"/>
</dbReference>
<feature type="transmembrane region" description="Helical" evidence="5">
    <location>
        <begin position="147"/>
        <end position="166"/>
    </location>
</feature>
<dbReference type="InterPro" id="IPR011006">
    <property type="entry name" value="CheY-like_superfamily"/>
</dbReference>
<feature type="domain" description="HTH araC/xylS-type" evidence="6">
    <location>
        <begin position="631"/>
        <end position="724"/>
    </location>
</feature>
<sequence length="724" mass="83161">MSIKAFYNKLINSGTGINLDNALNKRIKILNTYALVWINLIVILTFIENLIYYAFLLFSDNFNDGLDDLGDDIGSYSRIVQLSTVILLSIVIILNKNKKFAFAKALYLITTLGNFTLFTLFITPGIYSEYFFIIVPPLALSLYSKNIIPVIVLVISFLLFVTPYNFYPVYPDSIVKRFFPIPQIYIFISIYLLVNYFKKLNSKNEKLLQIEKDKVLKDKVLLENQQRELEELNEFKSHFFVNLSHEIRTPLTLIQGHASQINLNKSKDKNQEKVNIIKTQSEQIQFIINNIMDLSKIDAKEFQLDSQYIDVSSFLNKHYINYKDLFDAKGISFSLKNDTKDLAFKVDEYIFSKSINNLLNNALKFTSNGGSVSLNACLEKQSLKIELTDNGIGIHEKDLEYIFNRFFQSKNHITKSQGSGIGLSFTKSIIEAHNFSINVKSTPNIATTFSIEIPSEALQKSELNTIELSNEKRHISPSFSLAQTNSKRKILIVEDHTQMRDYIAGLLNKYNIMKANNGNEALDLLKTNTFDVIITDYMMPIMDGEVLVSNIKKQGIKTPIIVLTARTDAKGKLNMLRLGIDGYLNKPFIKEELLMHLKLAFQSYDVINQFDKQLKEKEKQNLNKFAQKFNEELKDFIFSNMHASNFGIDAIAEHFNISKSTLNRKVKTLLGQVPKDIIMEARLQKARVLLEENPKETQKNVAKAVGISNTSYFFKKMEERFYKK</sequence>
<dbReference type="PROSITE" id="PS01124">
    <property type="entry name" value="HTH_ARAC_FAMILY_2"/>
    <property type="match status" value="1"/>
</dbReference>
<dbReference type="SMART" id="SM00388">
    <property type="entry name" value="HisKA"/>
    <property type="match status" value="1"/>
</dbReference>
<dbReference type="Gene3D" id="3.30.565.10">
    <property type="entry name" value="Histidine kinase-like ATPase, C-terminal domain"/>
    <property type="match status" value="1"/>
</dbReference>
<dbReference type="EC" id="2.7.13.3" evidence="2"/>